<gene>
    <name evidence="1" type="ORF">LCI18_009334</name>
</gene>
<name>A0ACD3ZAV8_FUSSC</name>
<accession>A0ACD3ZAV8</accession>
<dbReference type="Proteomes" id="UP000830768">
    <property type="component" value="Chromosome 8"/>
</dbReference>
<evidence type="ECO:0000313" key="1">
    <source>
        <dbReference type="EMBL" id="UPK98399.1"/>
    </source>
</evidence>
<organism evidence="1 2">
    <name type="scientific">Fusarium solani subsp. cucurbitae</name>
    <name type="common">Neocosmosporum cucurbitae</name>
    <dbReference type="NCBI Taxonomy" id="2747967"/>
    <lineage>
        <taxon>Eukaryota</taxon>
        <taxon>Fungi</taxon>
        <taxon>Dikarya</taxon>
        <taxon>Ascomycota</taxon>
        <taxon>Pezizomycotina</taxon>
        <taxon>Sordariomycetes</taxon>
        <taxon>Hypocreomycetidae</taxon>
        <taxon>Hypocreales</taxon>
        <taxon>Nectriaceae</taxon>
        <taxon>Fusarium</taxon>
        <taxon>Fusarium solani species complex</taxon>
    </lineage>
</organism>
<dbReference type="EMBL" id="CP090036">
    <property type="protein sequence ID" value="UPK98399.1"/>
    <property type="molecule type" value="Genomic_DNA"/>
</dbReference>
<reference evidence="1" key="1">
    <citation type="submission" date="2021-11" db="EMBL/GenBank/DDBJ databases">
        <title>Fusarium solani-melongenae Genome sequencing and assembly.</title>
        <authorList>
            <person name="Xie S."/>
            <person name="Huang L."/>
            <person name="Zhang X."/>
        </authorList>
    </citation>
    <scope>NUCLEOTIDE SEQUENCE</scope>
    <source>
        <strain evidence="1">CRI 24-3</strain>
    </source>
</reference>
<sequence>MDEETRKQSRDKKDKTRQEKLRNEKRRTRRELVHANSETTGSVGVPPSEAFEVLAKSYHGWMPRNAKPSIRPASKSRAFWPQCHGLG</sequence>
<evidence type="ECO:0000313" key="2">
    <source>
        <dbReference type="Proteomes" id="UP000830768"/>
    </source>
</evidence>
<proteinExistence type="predicted"/>
<protein>
    <submittedName>
        <fullName evidence="1">Uncharacterized protein</fullName>
    </submittedName>
</protein>
<keyword evidence="2" id="KW-1185">Reference proteome</keyword>